<evidence type="ECO:0000313" key="4">
    <source>
        <dbReference type="Proteomes" id="UP001050691"/>
    </source>
</evidence>
<reference evidence="3" key="1">
    <citation type="submission" date="2021-10" db="EMBL/GenBank/DDBJ databases">
        <title>De novo Genome Assembly of Clathrus columnatus (Basidiomycota, Fungi) Using Illumina and Nanopore Sequence Data.</title>
        <authorList>
            <person name="Ogiso-Tanaka E."/>
            <person name="Itagaki H."/>
            <person name="Hosoya T."/>
            <person name="Hosaka K."/>
        </authorList>
    </citation>
    <scope>NUCLEOTIDE SEQUENCE</scope>
    <source>
        <strain evidence="3">MO-923</strain>
    </source>
</reference>
<dbReference type="EMBL" id="BPWL01000005">
    <property type="protein sequence ID" value="GJJ10107.1"/>
    <property type="molecule type" value="Genomic_DNA"/>
</dbReference>
<organism evidence="3 4">
    <name type="scientific">Clathrus columnatus</name>
    <dbReference type="NCBI Taxonomy" id="1419009"/>
    <lineage>
        <taxon>Eukaryota</taxon>
        <taxon>Fungi</taxon>
        <taxon>Dikarya</taxon>
        <taxon>Basidiomycota</taxon>
        <taxon>Agaricomycotina</taxon>
        <taxon>Agaricomycetes</taxon>
        <taxon>Phallomycetidae</taxon>
        <taxon>Phallales</taxon>
        <taxon>Clathraceae</taxon>
        <taxon>Clathrus</taxon>
    </lineage>
</organism>
<dbReference type="Proteomes" id="UP001050691">
    <property type="component" value="Unassembled WGS sequence"/>
</dbReference>
<feature type="signal peptide" evidence="2">
    <location>
        <begin position="1"/>
        <end position="20"/>
    </location>
</feature>
<proteinExistence type="predicted"/>
<feature type="region of interest" description="Disordered" evidence="1">
    <location>
        <begin position="97"/>
        <end position="121"/>
    </location>
</feature>
<sequence>MFSFALFVSITTTLTVYTIGENIVAFQNVYALNKPLLNGFETVDHFLQAFDLRRRNANKTILNQSDLPDFNLSFQDPMQSMQSVLGRVHQSIIADMGERNDPVLGVDDPTPGQGEPNEETA</sequence>
<dbReference type="AlphaFoldDB" id="A0AAV5A983"/>
<comment type="caution">
    <text evidence="3">The sequence shown here is derived from an EMBL/GenBank/DDBJ whole genome shotgun (WGS) entry which is preliminary data.</text>
</comment>
<keyword evidence="2" id="KW-0732">Signal</keyword>
<evidence type="ECO:0000256" key="2">
    <source>
        <dbReference type="SAM" id="SignalP"/>
    </source>
</evidence>
<evidence type="ECO:0000256" key="1">
    <source>
        <dbReference type="SAM" id="MobiDB-lite"/>
    </source>
</evidence>
<protein>
    <submittedName>
        <fullName evidence="3">Uncharacterized protein</fullName>
    </submittedName>
</protein>
<feature type="chain" id="PRO_5043898923" evidence="2">
    <location>
        <begin position="21"/>
        <end position="121"/>
    </location>
</feature>
<evidence type="ECO:0000313" key="3">
    <source>
        <dbReference type="EMBL" id="GJJ10107.1"/>
    </source>
</evidence>
<accession>A0AAV5A983</accession>
<name>A0AAV5A983_9AGAM</name>
<keyword evidence="4" id="KW-1185">Reference proteome</keyword>
<gene>
    <name evidence="3" type="ORF">Clacol_004333</name>
</gene>